<gene>
    <name evidence="2" type="ORF">MOQ58_14510</name>
</gene>
<dbReference type="SUPFAM" id="SSF52540">
    <property type="entry name" value="P-loop containing nucleoside triphosphate hydrolases"/>
    <property type="match status" value="1"/>
</dbReference>
<dbReference type="Proteomes" id="UP001243713">
    <property type="component" value="Chromosome"/>
</dbReference>
<reference evidence="2 3" key="1">
    <citation type="submission" date="2022-03" db="EMBL/GenBank/DDBJ databases">
        <title>Plant growth promoting endophytes with ACC deaminase activity.</title>
        <authorList>
            <person name="Charles T."/>
            <person name="Van Dyk A."/>
            <person name="Cheng J."/>
            <person name="Heil J."/>
        </authorList>
    </citation>
    <scope>NUCLEOTIDE SEQUENCE [LARGE SCALE GENOMIC DNA]</scope>
    <source>
        <strain evidence="2 3">8R6</strain>
    </source>
</reference>
<dbReference type="EMBL" id="CP093428">
    <property type="protein sequence ID" value="WGK93350.1"/>
    <property type="molecule type" value="Genomic_DNA"/>
</dbReference>
<protein>
    <submittedName>
        <fullName evidence="2">KAP family NTPase</fullName>
    </submittedName>
</protein>
<dbReference type="Pfam" id="PF07693">
    <property type="entry name" value="KAP_NTPase"/>
    <property type="match status" value="1"/>
</dbReference>
<dbReference type="InterPro" id="IPR027417">
    <property type="entry name" value="P-loop_NTPase"/>
</dbReference>
<organism evidence="2 3">
    <name type="scientific">Pseudomonas migulae</name>
    <dbReference type="NCBI Taxonomy" id="78543"/>
    <lineage>
        <taxon>Bacteria</taxon>
        <taxon>Pseudomonadati</taxon>
        <taxon>Pseudomonadota</taxon>
        <taxon>Gammaproteobacteria</taxon>
        <taxon>Pseudomonadales</taxon>
        <taxon>Pseudomonadaceae</taxon>
        <taxon>Pseudomonas</taxon>
    </lineage>
</organism>
<proteinExistence type="predicted"/>
<keyword evidence="3" id="KW-1185">Reference proteome</keyword>
<dbReference type="InterPro" id="IPR011646">
    <property type="entry name" value="KAP_P-loop"/>
</dbReference>
<dbReference type="Gene3D" id="3.40.50.300">
    <property type="entry name" value="P-loop containing nucleotide triphosphate hydrolases"/>
    <property type="match status" value="1"/>
</dbReference>
<dbReference type="RefSeq" id="WP_280163956.1">
    <property type="nucleotide sequence ID" value="NZ_CP093428.1"/>
</dbReference>
<evidence type="ECO:0000259" key="1">
    <source>
        <dbReference type="Pfam" id="PF07693"/>
    </source>
</evidence>
<accession>A0ABY8N137</accession>
<evidence type="ECO:0000313" key="3">
    <source>
        <dbReference type="Proteomes" id="UP001243713"/>
    </source>
</evidence>
<name>A0ABY8N137_9PSED</name>
<feature type="domain" description="KAP NTPase" evidence="1">
    <location>
        <begin position="24"/>
        <end position="356"/>
    </location>
</feature>
<sequence>MTHDDLKFADDRPILLKKYDLLDRAGFAQRLALAITSWKNQESLVISLTGGWGSGKSSIKNMTLEQLEATQSCQVIEFNPWQWASQEKLSSAFFEEISRVVQRQDSGDKDKKLAKLLRHYGRYLNTGAGVLSTTAKWTPVLLGSALVTTALASVADGEAAKVTIWLLSAASWLGTIAPWVKKLAGAMTNHSKSLGQQAKDNELTLGEIRAELQKLLSARTKPLLIVLDDLDRLSAEQMKAMFQLIKAHMDFANVVFLLLFQRDTVEQGLNKVGFNGADYLDKIIQAPLSVPAIANSQLQAVLSSRLDAILTDEPQLQERFDKEYWEQMFERGMRPFFRNLRHVYRYTSTLAFHSRLLRGTEVAEVNAVDLFALECLRVFAPETYAELPRYKALLTDSEPFARKDQPQQARVNHVIDQLVNLAPSPHQSAIRQLLQEMFPTLDWALTNTNYDQTEKLRWLARSRVCCDQVFDRYFELSIPLEDIPNSLLHELGRRITDPVEFTALLISHEEERQAEILQRLLGLVDEFPLDQSLAVVQTLLRAGDHVGRRMSFTNWSPRLQITRLLRLFLERHELERTRSELVIEAFAAMPGLVVMDQLLGAEAALRRNGDVGYLDDAGFEQLKTLYVEALQQVAKRDPDVFLSDENHASYLIDLNRYSVGGDGGRRWVESHVTTQARFLLFARGQVNFRTSHSGGRSTRTDYISSTALEQMMGLARCAEWLDQLDVGVMNNCELETYRLVEDALARHARGEAESWSD</sequence>
<evidence type="ECO:0000313" key="2">
    <source>
        <dbReference type="EMBL" id="WGK93350.1"/>
    </source>
</evidence>